<gene>
    <name evidence="2" type="ORF">BN977_04994</name>
</gene>
<dbReference type="AlphaFoldDB" id="W9AWH9"/>
<evidence type="ECO:0000313" key="3">
    <source>
        <dbReference type="Proteomes" id="UP000028870"/>
    </source>
</evidence>
<dbReference type="EMBL" id="CCBB010000003">
    <property type="protein sequence ID" value="CDO10164.1"/>
    <property type="molecule type" value="Genomic_DNA"/>
</dbReference>
<reference evidence="2" key="2">
    <citation type="submission" date="2014-03" db="EMBL/GenBank/DDBJ databases">
        <authorList>
            <person name="Urmite Genomes"/>
        </authorList>
    </citation>
    <scope>NUCLEOTIDE SEQUENCE</scope>
    <source>
        <strain evidence="2">DSM 44829</strain>
    </source>
</reference>
<protein>
    <submittedName>
        <fullName evidence="2">Uncharacterized protein</fullName>
    </submittedName>
</protein>
<reference evidence="2" key="1">
    <citation type="submission" date="2014-03" db="EMBL/GenBank/DDBJ databases">
        <title>Draft Genome Sequence of Mycobacterium cosmeticum DSM 44829.</title>
        <authorList>
            <person name="Croce O."/>
            <person name="Robert C."/>
            <person name="Raoult D."/>
            <person name="Drancourt M."/>
        </authorList>
    </citation>
    <scope>NUCLEOTIDE SEQUENCE [LARGE SCALE GENOMIC DNA]</scope>
    <source>
        <strain evidence="2">DSM 44829</strain>
    </source>
</reference>
<dbReference type="Proteomes" id="UP000028870">
    <property type="component" value="Unassembled WGS sequence"/>
</dbReference>
<keyword evidence="3" id="KW-1185">Reference proteome</keyword>
<evidence type="ECO:0000313" key="2">
    <source>
        <dbReference type="EMBL" id="CDO10164.1"/>
    </source>
</evidence>
<proteinExistence type="predicted"/>
<name>W9AWH9_MYCCO</name>
<feature type="region of interest" description="Disordered" evidence="1">
    <location>
        <begin position="31"/>
        <end position="59"/>
    </location>
</feature>
<comment type="caution">
    <text evidence="2">The sequence shown here is derived from an EMBL/GenBank/DDBJ whole genome shotgun (WGS) entry which is preliminary data.</text>
</comment>
<evidence type="ECO:0000256" key="1">
    <source>
        <dbReference type="SAM" id="MobiDB-lite"/>
    </source>
</evidence>
<sequence>MAAAGRALWPRRIGWAGRSLRAVEPARRGGRVDTVRGRRPDQGIGHRAGPDLRHIGDPLPAREVSHPVELRRAAAPLADFTELGQATLFQYPAGHVQALGHAAGLRERPARHEQRPDIECRLTRAPARVVTLPLVQRDELLAHFGQHTGCFAGIVRHFPSLFGHALPHSRIGHRHDTGHGVDQTVGYTHLEVGVQGDGVGQEIADVVAELSDQNGPDPLLEGVSGIADHFLEFVEQADDALDLALEIAQHGTDVASDLAEHLHAIAGEEVGHRVPQPRQRQPVQ</sequence>
<organism evidence="2 3">
    <name type="scientific">Mycolicibacterium cosmeticum</name>
    <dbReference type="NCBI Taxonomy" id="258533"/>
    <lineage>
        <taxon>Bacteria</taxon>
        <taxon>Bacillati</taxon>
        <taxon>Actinomycetota</taxon>
        <taxon>Actinomycetes</taxon>
        <taxon>Mycobacteriales</taxon>
        <taxon>Mycobacteriaceae</taxon>
        <taxon>Mycolicibacterium</taxon>
    </lineage>
</organism>
<accession>W9AWH9</accession>
<feature type="compositionally biased region" description="Basic and acidic residues" evidence="1">
    <location>
        <begin position="31"/>
        <end position="41"/>
    </location>
</feature>